<dbReference type="InterPro" id="IPR050549">
    <property type="entry name" value="MFS_Trehalose_Transporter"/>
</dbReference>
<organism evidence="7 8">
    <name type="scientific">Tritrichomonas musculus</name>
    <dbReference type="NCBI Taxonomy" id="1915356"/>
    <lineage>
        <taxon>Eukaryota</taxon>
        <taxon>Metamonada</taxon>
        <taxon>Parabasalia</taxon>
        <taxon>Tritrichomonadida</taxon>
        <taxon>Tritrichomonadidae</taxon>
        <taxon>Tritrichomonas</taxon>
    </lineage>
</organism>
<evidence type="ECO:0000256" key="1">
    <source>
        <dbReference type="ARBA" id="ARBA00004141"/>
    </source>
</evidence>
<dbReference type="Proteomes" id="UP001470230">
    <property type="component" value="Unassembled WGS sequence"/>
</dbReference>
<accession>A0ABR2JZD5</accession>
<feature type="transmembrane region" description="Helical" evidence="5">
    <location>
        <begin position="7"/>
        <end position="29"/>
    </location>
</feature>
<keyword evidence="2 5" id="KW-0812">Transmembrane</keyword>
<keyword evidence="4 5" id="KW-0472">Membrane</keyword>
<dbReference type="InterPro" id="IPR036259">
    <property type="entry name" value="MFS_trans_sf"/>
</dbReference>
<gene>
    <name evidence="7" type="ORF">M9Y10_042701</name>
</gene>
<feature type="transmembrane region" description="Helical" evidence="5">
    <location>
        <begin position="252"/>
        <end position="270"/>
    </location>
</feature>
<dbReference type="Gene3D" id="1.20.1250.20">
    <property type="entry name" value="MFS general substrate transporter like domains"/>
    <property type="match status" value="2"/>
</dbReference>
<evidence type="ECO:0000256" key="3">
    <source>
        <dbReference type="ARBA" id="ARBA00022989"/>
    </source>
</evidence>
<comment type="caution">
    <text evidence="7">The sequence shown here is derived from an EMBL/GenBank/DDBJ whole genome shotgun (WGS) entry which is preliminary data.</text>
</comment>
<feature type="transmembrane region" description="Helical" evidence="5">
    <location>
        <begin position="340"/>
        <end position="360"/>
    </location>
</feature>
<evidence type="ECO:0000313" key="8">
    <source>
        <dbReference type="Proteomes" id="UP001470230"/>
    </source>
</evidence>
<dbReference type="PRINTS" id="PR00171">
    <property type="entry name" value="SUGRTRNSPORT"/>
</dbReference>
<evidence type="ECO:0000256" key="2">
    <source>
        <dbReference type="ARBA" id="ARBA00022692"/>
    </source>
</evidence>
<protein>
    <submittedName>
        <fullName evidence="7">Glucose import</fullName>
    </submittedName>
</protein>
<name>A0ABR2JZD5_9EUKA</name>
<evidence type="ECO:0000256" key="5">
    <source>
        <dbReference type="SAM" id="Phobius"/>
    </source>
</evidence>
<dbReference type="SUPFAM" id="SSF103473">
    <property type="entry name" value="MFS general substrate transporter"/>
    <property type="match status" value="1"/>
</dbReference>
<comment type="subcellular location">
    <subcellularLocation>
        <location evidence="1">Membrane</location>
        <topology evidence="1">Multi-pass membrane protein</topology>
    </subcellularLocation>
</comment>
<feature type="transmembrane region" description="Helical" evidence="5">
    <location>
        <begin position="136"/>
        <end position="155"/>
    </location>
</feature>
<dbReference type="InterPro" id="IPR003663">
    <property type="entry name" value="Sugar/inositol_transpt"/>
</dbReference>
<feature type="transmembrane region" description="Helical" evidence="5">
    <location>
        <begin position="107"/>
        <end position="129"/>
    </location>
</feature>
<dbReference type="PROSITE" id="PS00216">
    <property type="entry name" value="SUGAR_TRANSPORT_1"/>
    <property type="match status" value="1"/>
</dbReference>
<feature type="transmembrane region" description="Helical" evidence="5">
    <location>
        <begin position="372"/>
        <end position="391"/>
    </location>
</feature>
<evidence type="ECO:0000313" key="7">
    <source>
        <dbReference type="EMBL" id="KAK8883607.1"/>
    </source>
</evidence>
<dbReference type="InterPro" id="IPR005828">
    <property type="entry name" value="MFS_sugar_transport-like"/>
</dbReference>
<dbReference type="PROSITE" id="PS50850">
    <property type="entry name" value="MFS"/>
    <property type="match status" value="1"/>
</dbReference>
<reference evidence="7 8" key="1">
    <citation type="submission" date="2024-04" db="EMBL/GenBank/DDBJ databases">
        <title>Tritrichomonas musculus Genome.</title>
        <authorList>
            <person name="Alves-Ferreira E."/>
            <person name="Grigg M."/>
            <person name="Lorenzi H."/>
            <person name="Galac M."/>
        </authorList>
    </citation>
    <scope>NUCLEOTIDE SEQUENCE [LARGE SCALE GENOMIC DNA]</scope>
    <source>
        <strain evidence="7 8">EAF2021</strain>
    </source>
</reference>
<feature type="domain" description="Major facilitator superfamily (MFS) profile" evidence="6">
    <location>
        <begin position="11"/>
        <end position="395"/>
    </location>
</feature>
<dbReference type="Pfam" id="PF00083">
    <property type="entry name" value="Sugar_tr"/>
    <property type="match status" value="2"/>
</dbReference>
<dbReference type="InterPro" id="IPR005829">
    <property type="entry name" value="Sugar_transporter_CS"/>
</dbReference>
<evidence type="ECO:0000259" key="6">
    <source>
        <dbReference type="PROSITE" id="PS50850"/>
    </source>
</evidence>
<dbReference type="EMBL" id="JAPFFF010000008">
    <property type="protein sequence ID" value="KAK8883607.1"/>
    <property type="molecule type" value="Genomic_DNA"/>
</dbReference>
<dbReference type="PANTHER" id="PTHR48021">
    <property type="match status" value="1"/>
</dbReference>
<dbReference type="InterPro" id="IPR020846">
    <property type="entry name" value="MFS_dom"/>
</dbReference>
<sequence>MAGICSIALWHAFVIMLGSMINGNVGIYTSPTGQDIRTLHHLKDTDFQWTFYGSIAFLAAALGPFCTKFLLNKFQGKRRNTMFVISCFGCASWLLNCLTKVSIYGGWVGRALCGITIGSYSSICAMYLVELAPEGTSGFFGSLNQIGIVIGQALWSFLGPFIDYMGYNYFGAAASVLQAVLQWFIPESPDAGVGMEEGGPKVSVFQMKYFKNLMIGVVMMFMQQFCGINGILTNLTDIFAAAGLNLDPNYQSGISIVSQLIAVFIGSLLMDKLGRKVVWLLSSGICAAGCLIMALNEQFGWSTVLPLICIFLYQLGFGLGLGPIPWFIVSELFEADVRPAANTVCVISNWIFAFIIVMVFPEMKKSLKMFGAMLFFFVICVLSVLFGIFVVKEPKADVSEDAVSDQQDEDSDSKPTSL</sequence>
<dbReference type="PANTHER" id="PTHR48021:SF1">
    <property type="entry name" value="GH07001P-RELATED"/>
    <property type="match status" value="1"/>
</dbReference>
<feature type="transmembrane region" description="Helical" evidence="5">
    <location>
        <begin position="213"/>
        <end position="232"/>
    </location>
</feature>
<keyword evidence="8" id="KW-1185">Reference proteome</keyword>
<keyword evidence="3 5" id="KW-1133">Transmembrane helix</keyword>
<feature type="transmembrane region" description="Helical" evidence="5">
    <location>
        <begin position="301"/>
        <end position="328"/>
    </location>
</feature>
<evidence type="ECO:0000256" key="4">
    <source>
        <dbReference type="ARBA" id="ARBA00023136"/>
    </source>
</evidence>
<proteinExistence type="predicted"/>
<feature type="transmembrane region" description="Helical" evidence="5">
    <location>
        <begin position="277"/>
        <end position="295"/>
    </location>
</feature>
<feature type="transmembrane region" description="Helical" evidence="5">
    <location>
        <begin position="49"/>
        <end position="71"/>
    </location>
</feature>